<sequence length="230" mass="25100">MLQPLQRIFPRRSIERTAPIQPASIRPETSAPSGAPDWSLLYGEAGGHMKRALAEAASWSEAMAAQLLDIRRLRERRRHLADGRSVLDVPGLGEAVRRLESGWNSLLLLGFRYSATLSDDVEAELCRLAAHPAAAAAGFQPAEAAGKGRLQLDSIALRRLLDERPDSVLRALFSAEGLLPCAEDILTGLLAQPSRSLLSDALTLPYTQYNEYGTPGSFLPPQGWRLHESV</sequence>
<name>A0A2N5N3I6_9BACL</name>
<protein>
    <submittedName>
        <fullName evidence="1">Uncharacterized protein</fullName>
    </submittedName>
</protein>
<comment type="caution">
    <text evidence="1">The sequence shown here is derived from an EMBL/GenBank/DDBJ whole genome shotgun (WGS) entry which is preliminary data.</text>
</comment>
<dbReference type="Proteomes" id="UP000234789">
    <property type="component" value="Unassembled WGS sequence"/>
</dbReference>
<accession>A0A2N5N3I6</accession>
<organism evidence="1 2">
    <name type="scientific">Paenibacillus pasadenensis</name>
    <dbReference type="NCBI Taxonomy" id="217090"/>
    <lineage>
        <taxon>Bacteria</taxon>
        <taxon>Bacillati</taxon>
        <taxon>Bacillota</taxon>
        <taxon>Bacilli</taxon>
        <taxon>Bacillales</taxon>
        <taxon>Paenibacillaceae</taxon>
        <taxon>Paenibacillus</taxon>
    </lineage>
</organism>
<dbReference type="AlphaFoldDB" id="A0A2N5N3I6"/>
<dbReference type="EMBL" id="NFEZ01000004">
    <property type="protein sequence ID" value="PLT44914.1"/>
    <property type="molecule type" value="Genomic_DNA"/>
</dbReference>
<proteinExistence type="predicted"/>
<keyword evidence="2" id="KW-1185">Reference proteome</keyword>
<reference evidence="1 2" key="1">
    <citation type="submission" date="2017-05" db="EMBL/GenBank/DDBJ databases">
        <title>Functional genome analysis of Paenibacillus pasadenensis strain R16: insights on endophytic life style and antifungal activity.</title>
        <authorList>
            <person name="Passera A."/>
            <person name="Marcolungo L."/>
            <person name="Casati P."/>
            <person name="Brasca M."/>
            <person name="Quaglino F."/>
            <person name="Delledonne M."/>
        </authorList>
    </citation>
    <scope>NUCLEOTIDE SEQUENCE [LARGE SCALE GENOMIC DNA]</scope>
    <source>
        <strain evidence="1 2">R16</strain>
    </source>
</reference>
<evidence type="ECO:0000313" key="2">
    <source>
        <dbReference type="Proteomes" id="UP000234789"/>
    </source>
</evidence>
<evidence type="ECO:0000313" key="1">
    <source>
        <dbReference type="EMBL" id="PLT44914.1"/>
    </source>
</evidence>
<gene>
    <name evidence="1" type="ORF">B8V81_3345</name>
</gene>
<dbReference type="RefSeq" id="WP_101808766.1">
    <property type="nucleotide sequence ID" value="NZ_NFEZ01000004.1"/>
</dbReference>